<dbReference type="PROSITE" id="PS01186">
    <property type="entry name" value="EGF_2"/>
    <property type="match status" value="1"/>
</dbReference>
<dbReference type="InterPro" id="IPR033116">
    <property type="entry name" value="TRYPSIN_SER"/>
</dbReference>
<dbReference type="GO" id="GO:0007596">
    <property type="term" value="P:blood coagulation"/>
    <property type="evidence" value="ECO:0007669"/>
    <property type="project" value="UniProtKB-KW"/>
</dbReference>
<evidence type="ECO:0000313" key="31">
    <source>
        <dbReference type="Ensembl" id="ENSMMOP00000002143.1"/>
    </source>
</evidence>
<evidence type="ECO:0000256" key="27">
    <source>
        <dbReference type="SAM" id="SignalP"/>
    </source>
</evidence>
<reference evidence="31" key="1">
    <citation type="submission" date="2025-08" db="UniProtKB">
        <authorList>
            <consortium name="Ensembl"/>
        </authorList>
    </citation>
    <scope>IDENTIFICATION</scope>
</reference>
<dbReference type="PROSITE" id="PS50026">
    <property type="entry name" value="EGF_3"/>
    <property type="match status" value="1"/>
</dbReference>
<dbReference type="AlphaFoldDB" id="A0A3Q3VN78"/>
<dbReference type="InterPro" id="IPR000742">
    <property type="entry name" value="EGF"/>
</dbReference>
<dbReference type="GO" id="GO:0005509">
    <property type="term" value="F:calcium ion binding"/>
    <property type="evidence" value="ECO:0007669"/>
    <property type="project" value="InterPro"/>
</dbReference>
<feature type="active site" description="Charge relay system" evidence="24">
    <location>
        <position position="237"/>
    </location>
</feature>
<dbReference type="Proteomes" id="UP000261620">
    <property type="component" value="Unplaced"/>
</dbReference>
<evidence type="ECO:0000256" key="16">
    <source>
        <dbReference type="ARBA" id="ARBA00022837"/>
    </source>
</evidence>
<reference evidence="31" key="2">
    <citation type="submission" date="2025-09" db="UniProtKB">
        <authorList>
            <consortium name="Ensembl"/>
        </authorList>
    </citation>
    <scope>IDENTIFICATION</scope>
</reference>
<comment type="caution">
    <text evidence="25">Lacks conserved residue(s) required for the propagation of feature annotation.</text>
</comment>
<keyword evidence="9" id="KW-0597">Phosphoprotein</keyword>
<evidence type="ECO:0000256" key="1">
    <source>
        <dbReference type="ARBA" id="ARBA00001368"/>
    </source>
</evidence>
<evidence type="ECO:0000256" key="21">
    <source>
        <dbReference type="ARBA" id="ARBA00023180"/>
    </source>
</evidence>
<dbReference type="InterPro" id="IPR000294">
    <property type="entry name" value="GLA_domain"/>
</dbReference>
<keyword evidence="12" id="KW-0479">Metal-binding</keyword>
<keyword evidence="32" id="KW-1185">Reference proteome</keyword>
<dbReference type="SUPFAM" id="SSF50494">
    <property type="entry name" value="Trypsin-like serine proteases"/>
    <property type="match status" value="1"/>
</dbReference>
<evidence type="ECO:0000256" key="15">
    <source>
        <dbReference type="ARBA" id="ARBA00022825"/>
    </source>
</evidence>
<comment type="subcellular location">
    <subcellularLocation>
        <location evidence="3">Secreted</location>
    </subcellularLocation>
</comment>
<keyword evidence="7" id="KW-0964">Secreted</keyword>
<sequence length="461" mass="52177">LFLLFFINLLIFPSFGTASRVLRRQKRANTGVFEELLEGNLERECLEETCNLEEAREVFEDDEKTTLWISSDGNQCESSPCLNQGSCKDHLGSYTCRCPSGFTGRDCEIVIAKRCDVNNGDCMHFCELMGTFGAKCSCATGYRLKEDGLNCEPKSTYIFLYESSTKYHDCDAEVPLRPRLRIVGGDVVIPGEIPWQVLCGDRNIKNEECTTHSFLWLLTVFCGGTILSDRWVITAAHCLLEVQGAFYIRAEHTLNLHEDTEQNYEVLEQHIHPRYNSSISLYNHDIALIYLKSPIAFSTTVRPICIGPRAFTEYLVKEYSPATVSGWGRTRFLGVTAETLQKVQVPFTDQTECKLSSSSRITPFMFCAGYYDEAKDACQGDSGGPHTNSIHATWFLTGIVSWGEECAKEGKYGVYTRMSLYYHWIDYVMGSSGKVHYGMAQFGSSTSRFKKTTCKKYIYIY</sequence>
<dbReference type="InterPro" id="IPR009003">
    <property type="entry name" value="Peptidase_S1_PA"/>
</dbReference>
<keyword evidence="21" id="KW-0325">Glycoprotein</keyword>
<organism evidence="31 32">
    <name type="scientific">Mola mola</name>
    <name type="common">Ocean sunfish</name>
    <name type="synonym">Tetraodon mola</name>
    <dbReference type="NCBI Taxonomy" id="94237"/>
    <lineage>
        <taxon>Eukaryota</taxon>
        <taxon>Metazoa</taxon>
        <taxon>Chordata</taxon>
        <taxon>Craniata</taxon>
        <taxon>Vertebrata</taxon>
        <taxon>Euteleostomi</taxon>
        <taxon>Actinopterygii</taxon>
        <taxon>Neopterygii</taxon>
        <taxon>Teleostei</taxon>
        <taxon>Neoteleostei</taxon>
        <taxon>Acanthomorphata</taxon>
        <taxon>Eupercaria</taxon>
        <taxon>Tetraodontiformes</taxon>
        <taxon>Molidae</taxon>
        <taxon>Mola</taxon>
    </lineage>
</organism>
<dbReference type="InterPro" id="IPR018114">
    <property type="entry name" value="TRYPSIN_HIS"/>
</dbReference>
<evidence type="ECO:0000256" key="13">
    <source>
        <dbReference type="ARBA" id="ARBA00022729"/>
    </source>
</evidence>
<evidence type="ECO:0000256" key="8">
    <source>
        <dbReference type="ARBA" id="ARBA00022536"/>
    </source>
</evidence>
<dbReference type="InterPro" id="IPR018097">
    <property type="entry name" value="EGF_Ca-bd_CS"/>
</dbReference>
<dbReference type="InterPro" id="IPR001314">
    <property type="entry name" value="Peptidase_S1A"/>
</dbReference>
<feature type="disulfide bond" evidence="25">
    <location>
        <begin position="98"/>
        <end position="107"/>
    </location>
</feature>
<dbReference type="InterPro" id="IPR012224">
    <property type="entry name" value="Pept_S1A_FX"/>
</dbReference>
<evidence type="ECO:0000256" key="4">
    <source>
        <dbReference type="ARBA" id="ARBA00012066"/>
    </source>
</evidence>
<dbReference type="PROSITE" id="PS00010">
    <property type="entry name" value="ASX_HYDROXYL"/>
    <property type="match status" value="1"/>
</dbReference>
<evidence type="ECO:0000256" key="3">
    <source>
        <dbReference type="ARBA" id="ARBA00004613"/>
    </source>
</evidence>
<dbReference type="Gene3D" id="4.10.740.10">
    <property type="entry name" value="Coagulation Factor IX"/>
    <property type="match status" value="1"/>
</dbReference>
<dbReference type="Pfam" id="PF14670">
    <property type="entry name" value="FXa_inhibition"/>
    <property type="match status" value="1"/>
</dbReference>
<dbReference type="PROSITE" id="PS50240">
    <property type="entry name" value="TRYPSIN_DOM"/>
    <property type="match status" value="1"/>
</dbReference>
<dbReference type="PROSITE" id="PS50998">
    <property type="entry name" value="GLA_2"/>
    <property type="match status" value="1"/>
</dbReference>
<dbReference type="GO" id="GO:0004252">
    <property type="term" value="F:serine-type endopeptidase activity"/>
    <property type="evidence" value="ECO:0007669"/>
    <property type="project" value="UniProtKB-EC"/>
</dbReference>
<keyword evidence="11" id="KW-0356">Hemostasis</keyword>
<evidence type="ECO:0000256" key="6">
    <source>
        <dbReference type="ARBA" id="ARBA00022479"/>
    </source>
</evidence>
<evidence type="ECO:0000256" key="24">
    <source>
        <dbReference type="PIRSR" id="PIRSR001143-1"/>
    </source>
</evidence>
<evidence type="ECO:0000259" key="29">
    <source>
        <dbReference type="PROSITE" id="PS50240"/>
    </source>
</evidence>
<keyword evidence="10 26" id="KW-0645">Protease</keyword>
<keyword evidence="8 25" id="KW-0245">EGF-like domain</keyword>
<dbReference type="PROSITE" id="PS00134">
    <property type="entry name" value="TRYPSIN_HIS"/>
    <property type="match status" value="1"/>
</dbReference>
<dbReference type="PRINTS" id="PR00722">
    <property type="entry name" value="CHYMOTRYPSIN"/>
</dbReference>
<dbReference type="Ensembl" id="ENSMMOT00000002180.1">
    <property type="protein sequence ID" value="ENSMMOP00000002143.1"/>
    <property type="gene ID" value="ENSMMOG00000001752.1"/>
</dbReference>
<evidence type="ECO:0000313" key="32">
    <source>
        <dbReference type="Proteomes" id="UP000261620"/>
    </source>
</evidence>
<dbReference type="InterPro" id="IPR043504">
    <property type="entry name" value="Peptidase_S1_PA_chymotrypsin"/>
</dbReference>
<proteinExistence type="predicted"/>
<dbReference type="FunFam" id="4.10.740.10:FF:000001">
    <property type="entry name" value="vitamin K-dependent protein S"/>
    <property type="match status" value="1"/>
</dbReference>
<feature type="active site" description="Charge relay system" evidence="24">
    <location>
        <position position="285"/>
    </location>
</feature>
<dbReference type="Pfam" id="PF00008">
    <property type="entry name" value="EGF"/>
    <property type="match status" value="1"/>
</dbReference>
<dbReference type="GO" id="GO:0006508">
    <property type="term" value="P:proteolysis"/>
    <property type="evidence" value="ECO:0007669"/>
    <property type="project" value="UniProtKB-KW"/>
</dbReference>
<evidence type="ECO:0000256" key="22">
    <source>
        <dbReference type="ARBA" id="ARBA00023278"/>
    </source>
</evidence>
<dbReference type="PROSITE" id="PS01187">
    <property type="entry name" value="EGF_CA"/>
    <property type="match status" value="1"/>
</dbReference>
<dbReference type="InterPro" id="IPR017857">
    <property type="entry name" value="Coagulation_fac-like_Gla_dom"/>
</dbReference>
<keyword evidence="18" id="KW-0094">Blood coagulation</keyword>
<dbReference type="SMART" id="SM00179">
    <property type="entry name" value="EGF_CA"/>
    <property type="match status" value="1"/>
</dbReference>
<comment type="catalytic activity">
    <reaction evidence="1">
        <text>Selective cleavage of Arg-|-Ile bond in factor X to form factor Xa.</text>
        <dbReference type="EC" id="3.4.21.22"/>
    </reaction>
</comment>
<keyword evidence="19" id="KW-0865">Zymogen</keyword>
<accession>A0A3Q3VN78</accession>
<dbReference type="EC" id="3.4.21.22" evidence="4"/>
<dbReference type="PROSITE" id="PS00022">
    <property type="entry name" value="EGF_1"/>
    <property type="match status" value="1"/>
</dbReference>
<evidence type="ECO:0000256" key="7">
    <source>
        <dbReference type="ARBA" id="ARBA00022525"/>
    </source>
</evidence>
<dbReference type="GO" id="GO:0005615">
    <property type="term" value="C:extracellular space"/>
    <property type="evidence" value="ECO:0007669"/>
    <property type="project" value="TreeGrafter"/>
</dbReference>
<protein>
    <recommendedName>
        <fullName evidence="5">Coagulation factor IX</fullName>
        <ecNumber evidence="4">3.4.21.22</ecNumber>
    </recommendedName>
    <alternativeName>
        <fullName evidence="23">Christmas factor</fullName>
    </alternativeName>
</protein>
<evidence type="ECO:0000256" key="5">
    <source>
        <dbReference type="ARBA" id="ARBA00019454"/>
    </source>
</evidence>
<evidence type="ECO:0000256" key="17">
    <source>
        <dbReference type="ARBA" id="ARBA00022842"/>
    </source>
</evidence>
<dbReference type="Gene3D" id="2.10.25.10">
    <property type="entry name" value="Laminin"/>
    <property type="match status" value="2"/>
</dbReference>
<feature type="signal peptide" evidence="27">
    <location>
        <begin position="1"/>
        <end position="18"/>
    </location>
</feature>
<evidence type="ECO:0000256" key="19">
    <source>
        <dbReference type="ARBA" id="ARBA00023145"/>
    </source>
</evidence>
<dbReference type="SMART" id="SM00181">
    <property type="entry name" value="EGF"/>
    <property type="match status" value="2"/>
</dbReference>
<dbReference type="PIRSF" id="PIRSF001143">
    <property type="entry name" value="Factor_X"/>
    <property type="match status" value="1"/>
</dbReference>
<evidence type="ECO:0000256" key="12">
    <source>
        <dbReference type="ARBA" id="ARBA00022723"/>
    </source>
</evidence>
<evidence type="ECO:0000259" key="30">
    <source>
        <dbReference type="PROSITE" id="PS50998"/>
    </source>
</evidence>
<feature type="domain" description="Gla" evidence="30">
    <location>
        <begin position="28"/>
        <end position="74"/>
    </location>
</feature>
<evidence type="ECO:0000256" key="26">
    <source>
        <dbReference type="RuleBase" id="RU363034"/>
    </source>
</evidence>
<keyword evidence="13 27" id="KW-0732">Signal</keyword>
<evidence type="ECO:0000256" key="23">
    <source>
        <dbReference type="ARBA" id="ARBA00031357"/>
    </source>
</evidence>
<name>A0A3Q3VN78_MOLML</name>
<dbReference type="PANTHER" id="PTHR24278:SF31">
    <property type="entry name" value="COAGULATION FACTOR IX"/>
    <property type="match status" value="1"/>
</dbReference>
<dbReference type="SMART" id="SM00069">
    <property type="entry name" value="GLA"/>
    <property type="match status" value="1"/>
</dbReference>
<evidence type="ECO:0000256" key="9">
    <source>
        <dbReference type="ARBA" id="ARBA00022553"/>
    </source>
</evidence>
<feature type="domain" description="Peptidase S1" evidence="29">
    <location>
        <begin position="182"/>
        <end position="430"/>
    </location>
</feature>
<dbReference type="FunFam" id="2.40.10.10:FF:000120">
    <property type="entry name" value="Putative serine protease"/>
    <property type="match status" value="1"/>
</dbReference>
<keyword evidence="22" id="KW-0379">Hydroxylation</keyword>
<dbReference type="InterPro" id="IPR000152">
    <property type="entry name" value="EGF-type_Asp/Asn_hydroxyl_site"/>
</dbReference>
<feature type="domain" description="EGF-like" evidence="28">
    <location>
        <begin position="72"/>
        <end position="108"/>
    </location>
</feature>
<dbReference type="InterPro" id="IPR001881">
    <property type="entry name" value="EGF-like_Ca-bd_dom"/>
</dbReference>
<comment type="function">
    <text evidence="2">Factor IX is a vitamin K-dependent plasma protein that participates in the intrinsic pathway of blood coagulation by converting factor X to its active form in the presence of Ca(2+) ions, phospholipids, and factor VIIIa.</text>
</comment>
<dbReference type="SMART" id="SM00020">
    <property type="entry name" value="Tryp_SPc"/>
    <property type="match status" value="1"/>
</dbReference>
<evidence type="ECO:0000256" key="18">
    <source>
        <dbReference type="ARBA" id="ARBA00023084"/>
    </source>
</evidence>
<evidence type="ECO:0000259" key="28">
    <source>
        <dbReference type="PROSITE" id="PS50026"/>
    </source>
</evidence>
<dbReference type="SUPFAM" id="SSF57196">
    <property type="entry name" value="EGF/Laminin"/>
    <property type="match status" value="1"/>
</dbReference>
<dbReference type="FunFam" id="2.10.25.10:FF:000162">
    <property type="entry name" value="Coagulation factor X (Predicted)"/>
    <property type="match status" value="1"/>
</dbReference>
<evidence type="ECO:0000256" key="25">
    <source>
        <dbReference type="PROSITE-ProRule" id="PRU00076"/>
    </source>
</evidence>
<dbReference type="PRINTS" id="PR00001">
    <property type="entry name" value="GLABLOOD"/>
</dbReference>
<dbReference type="CDD" id="cd00190">
    <property type="entry name" value="Tryp_SPc"/>
    <property type="match status" value="1"/>
</dbReference>
<evidence type="ECO:0000256" key="2">
    <source>
        <dbReference type="ARBA" id="ARBA00002741"/>
    </source>
</evidence>
<keyword evidence="15 26" id="KW-0720">Serine protease</keyword>
<dbReference type="InterPro" id="IPR050442">
    <property type="entry name" value="Peptidase_S1_coag_factors"/>
</dbReference>
<dbReference type="PROSITE" id="PS00135">
    <property type="entry name" value="TRYPSIN_SER"/>
    <property type="match status" value="1"/>
</dbReference>
<keyword evidence="16" id="KW-0106">Calcium</keyword>
<feature type="active site" description="Charge relay system" evidence="24">
    <location>
        <position position="382"/>
    </location>
</feature>
<dbReference type="PANTHER" id="PTHR24278">
    <property type="entry name" value="COAGULATION FACTOR"/>
    <property type="match status" value="1"/>
</dbReference>
<evidence type="ECO:0000256" key="10">
    <source>
        <dbReference type="ARBA" id="ARBA00022670"/>
    </source>
</evidence>
<dbReference type="InterPro" id="IPR035972">
    <property type="entry name" value="GLA-like_dom_SF"/>
</dbReference>
<keyword evidence="6" id="KW-0301">Gamma-carboxyglutamic acid</keyword>
<feature type="chain" id="PRO_5018746524" description="Coagulation factor IX" evidence="27">
    <location>
        <begin position="19"/>
        <end position="461"/>
    </location>
</feature>
<dbReference type="InterPro" id="IPR001254">
    <property type="entry name" value="Trypsin_dom"/>
</dbReference>
<dbReference type="SUPFAM" id="SSF57630">
    <property type="entry name" value="GLA-domain"/>
    <property type="match status" value="1"/>
</dbReference>
<evidence type="ECO:0000256" key="14">
    <source>
        <dbReference type="ARBA" id="ARBA00022801"/>
    </source>
</evidence>
<keyword evidence="14 26" id="KW-0378">Hydrolase</keyword>
<keyword evidence="20 25" id="KW-1015">Disulfide bond</keyword>
<dbReference type="Gene3D" id="2.40.10.10">
    <property type="entry name" value="Trypsin-like serine proteases"/>
    <property type="match status" value="2"/>
</dbReference>
<dbReference type="Pfam" id="PF00089">
    <property type="entry name" value="Trypsin"/>
    <property type="match status" value="1"/>
</dbReference>
<evidence type="ECO:0000256" key="11">
    <source>
        <dbReference type="ARBA" id="ARBA00022696"/>
    </source>
</evidence>
<dbReference type="Pfam" id="PF00594">
    <property type="entry name" value="Gla"/>
    <property type="match status" value="1"/>
</dbReference>
<dbReference type="CDD" id="cd00054">
    <property type="entry name" value="EGF_CA"/>
    <property type="match status" value="1"/>
</dbReference>
<evidence type="ECO:0000256" key="20">
    <source>
        <dbReference type="ARBA" id="ARBA00023157"/>
    </source>
</evidence>
<keyword evidence="17" id="KW-0460">Magnesium</keyword>